<protein>
    <submittedName>
        <fullName evidence="3">Adenylosuccinate lyase</fullName>
    </submittedName>
</protein>
<accession>A0A354YYM1</accession>
<dbReference type="GO" id="GO:0070626">
    <property type="term" value="F:(S)-2-(5-amino-1-(5-phospho-D-ribosyl)imidazole-4-carboxamido) succinate lyase (fumarate-forming) activity"/>
    <property type="evidence" value="ECO:0007669"/>
    <property type="project" value="TreeGrafter"/>
</dbReference>
<proteinExistence type="predicted"/>
<dbReference type="GO" id="GO:0044208">
    <property type="term" value="P:'de novo' AMP biosynthetic process"/>
    <property type="evidence" value="ECO:0007669"/>
    <property type="project" value="TreeGrafter"/>
</dbReference>
<dbReference type="Pfam" id="PF10397">
    <property type="entry name" value="ADSL_C"/>
    <property type="match status" value="1"/>
</dbReference>
<dbReference type="InterPro" id="IPR008948">
    <property type="entry name" value="L-Aspartase-like"/>
</dbReference>
<feature type="domain" description="Adenylosuccinate lyase C-terminal" evidence="2">
    <location>
        <begin position="45"/>
        <end position="125"/>
    </location>
</feature>
<dbReference type="GO" id="GO:0005829">
    <property type="term" value="C:cytosol"/>
    <property type="evidence" value="ECO:0007669"/>
    <property type="project" value="TreeGrafter"/>
</dbReference>
<evidence type="ECO:0000256" key="1">
    <source>
        <dbReference type="ARBA" id="ARBA00023239"/>
    </source>
</evidence>
<dbReference type="PANTHER" id="PTHR43172">
    <property type="entry name" value="ADENYLOSUCCINATE LYASE"/>
    <property type="match status" value="1"/>
</dbReference>
<evidence type="ECO:0000259" key="2">
    <source>
        <dbReference type="SMART" id="SM00998"/>
    </source>
</evidence>
<gene>
    <name evidence="3" type="ORF">DDZ44_10265</name>
</gene>
<dbReference type="SUPFAM" id="SSF48557">
    <property type="entry name" value="L-aspartase-like"/>
    <property type="match status" value="1"/>
</dbReference>
<dbReference type="GO" id="GO:0004018">
    <property type="term" value="F:N6-(1,2-dicarboxyethyl)AMP AMP-lyase (fumarate-forming) activity"/>
    <property type="evidence" value="ECO:0007669"/>
    <property type="project" value="TreeGrafter"/>
</dbReference>
<dbReference type="FunFam" id="1.10.40.30:FF:000007">
    <property type="entry name" value="Adenylosuccinate lyase"/>
    <property type="match status" value="1"/>
</dbReference>
<evidence type="ECO:0000313" key="4">
    <source>
        <dbReference type="Proteomes" id="UP000263273"/>
    </source>
</evidence>
<organism evidence="3 4">
    <name type="scientific">Syntrophomonas wolfei</name>
    <dbReference type="NCBI Taxonomy" id="863"/>
    <lineage>
        <taxon>Bacteria</taxon>
        <taxon>Bacillati</taxon>
        <taxon>Bacillota</taxon>
        <taxon>Clostridia</taxon>
        <taxon>Eubacteriales</taxon>
        <taxon>Syntrophomonadaceae</taxon>
        <taxon>Syntrophomonas</taxon>
    </lineage>
</organism>
<dbReference type="AlphaFoldDB" id="A0A354YYM1"/>
<feature type="non-terminal residue" evidence="3">
    <location>
        <position position="1"/>
    </location>
</feature>
<dbReference type="SMART" id="SM00998">
    <property type="entry name" value="ADSL_C"/>
    <property type="match status" value="1"/>
</dbReference>
<dbReference type="Gene3D" id="1.10.40.30">
    <property type="entry name" value="Fumarase/aspartase (C-terminal domain)"/>
    <property type="match status" value="1"/>
</dbReference>
<name>A0A354YYM1_9FIRM</name>
<evidence type="ECO:0000313" key="3">
    <source>
        <dbReference type="EMBL" id="HBK54309.1"/>
    </source>
</evidence>
<reference evidence="3 4" key="1">
    <citation type="journal article" date="2018" name="Nat. Biotechnol.">
        <title>A standardized bacterial taxonomy based on genome phylogeny substantially revises the tree of life.</title>
        <authorList>
            <person name="Parks D.H."/>
            <person name="Chuvochina M."/>
            <person name="Waite D.W."/>
            <person name="Rinke C."/>
            <person name="Skarshewski A."/>
            <person name="Chaumeil P.A."/>
            <person name="Hugenholtz P."/>
        </authorList>
    </citation>
    <scope>NUCLEOTIDE SEQUENCE [LARGE SCALE GENOMIC DNA]</scope>
    <source>
        <strain evidence="3">UBA10948</strain>
    </source>
</reference>
<dbReference type="PANTHER" id="PTHR43172:SF1">
    <property type="entry name" value="ADENYLOSUCCINATE LYASE"/>
    <property type="match status" value="1"/>
</dbReference>
<dbReference type="Proteomes" id="UP000263273">
    <property type="component" value="Unassembled WGS sequence"/>
</dbReference>
<dbReference type="EMBL" id="DNZF01000221">
    <property type="protein sequence ID" value="HBK54309.1"/>
    <property type="molecule type" value="Genomic_DNA"/>
</dbReference>
<keyword evidence="1 3" id="KW-0456">Lyase</keyword>
<sequence>HSSVERIIIPDSCILLDYVLEKFRAVVQGLVVYEENMLENMKKTRGLVFSQELLLALLTKGLLREEAYRLVQRNSMKSWQERLDFKTLVEKDAAIMQLLSHDEIEGIFDLSIYQAQVDYIFKRCGLD</sequence>
<comment type="caution">
    <text evidence="3">The sequence shown here is derived from an EMBL/GenBank/DDBJ whole genome shotgun (WGS) entry which is preliminary data.</text>
</comment>
<dbReference type="InterPro" id="IPR019468">
    <property type="entry name" value="AdenyloSucc_lyase_C"/>
</dbReference>